<evidence type="ECO:0000313" key="2">
    <source>
        <dbReference type="EMBL" id="QES87324.1"/>
    </source>
</evidence>
<dbReference type="InterPro" id="IPR000835">
    <property type="entry name" value="HTH_MarR-typ"/>
</dbReference>
<dbReference type="Pfam" id="PF01047">
    <property type="entry name" value="MarR"/>
    <property type="match status" value="1"/>
</dbReference>
<keyword evidence="3" id="KW-1185">Reference proteome</keyword>
<evidence type="ECO:0000313" key="3">
    <source>
        <dbReference type="Proteomes" id="UP000292424"/>
    </source>
</evidence>
<dbReference type="EMBL" id="CP044016">
    <property type="protein sequence ID" value="QES87324.1"/>
    <property type="molecule type" value="Genomic_DNA"/>
</dbReference>
<dbReference type="Proteomes" id="UP000292424">
    <property type="component" value="Chromosome"/>
</dbReference>
<dbReference type="InterPro" id="IPR036390">
    <property type="entry name" value="WH_DNA-bd_sf"/>
</dbReference>
<gene>
    <name evidence="2" type="ORF">E0W69_001155</name>
</gene>
<dbReference type="KEGG" id="arac:E0W69_001155"/>
<accession>A0A5P2FV27</accession>
<dbReference type="PANTHER" id="PTHR33164">
    <property type="entry name" value="TRANSCRIPTIONAL REGULATOR, MARR FAMILY"/>
    <property type="match status" value="1"/>
</dbReference>
<organism evidence="2 3">
    <name type="scientific">Rhizosphaericola mali</name>
    <dbReference type="NCBI Taxonomy" id="2545455"/>
    <lineage>
        <taxon>Bacteria</taxon>
        <taxon>Pseudomonadati</taxon>
        <taxon>Bacteroidota</taxon>
        <taxon>Chitinophagia</taxon>
        <taxon>Chitinophagales</taxon>
        <taxon>Chitinophagaceae</taxon>
        <taxon>Rhizosphaericola</taxon>
    </lineage>
</organism>
<dbReference type="PANTHER" id="PTHR33164:SF43">
    <property type="entry name" value="HTH-TYPE TRANSCRIPTIONAL REPRESSOR YETL"/>
    <property type="match status" value="1"/>
</dbReference>
<dbReference type="RefSeq" id="WP_131328202.1">
    <property type="nucleotide sequence ID" value="NZ_CP044016.1"/>
</dbReference>
<protein>
    <submittedName>
        <fullName evidence="2">MarR family transcriptional regulator</fullName>
    </submittedName>
</protein>
<feature type="domain" description="HTH marR-type" evidence="1">
    <location>
        <begin position="1"/>
        <end position="136"/>
    </location>
</feature>
<reference evidence="2 3" key="1">
    <citation type="submission" date="2019-09" db="EMBL/GenBank/DDBJ databases">
        <title>Complete genome sequence of Arachidicoccus sp. B3-10 isolated from apple orchard soil.</title>
        <authorList>
            <person name="Kim H.S."/>
            <person name="Han K.-I."/>
            <person name="Suh M.K."/>
            <person name="Lee K.C."/>
            <person name="Eom M.K."/>
            <person name="Kim J.-S."/>
            <person name="Kang S.W."/>
            <person name="Sin Y."/>
            <person name="Lee J.-S."/>
        </authorList>
    </citation>
    <scope>NUCLEOTIDE SEQUENCE [LARGE SCALE GENOMIC DNA]</scope>
    <source>
        <strain evidence="2 3">B3-10</strain>
    </source>
</reference>
<dbReference type="GO" id="GO:0003700">
    <property type="term" value="F:DNA-binding transcription factor activity"/>
    <property type="evidence" value="ECO:0007669"/>
    <property type="project" value="InterPro"/>
</dbReference>
<dbReference type="InterPro" id="IPR036388">
    <property type="entry name" value="WH-like_DNA-bd_sf"/>
</dbReference>
<dbReference type="SUPFAM" id="SSF46785">
    <property type="entry name" value="Winged helix' DNA-binding domain"/>
    <property type="match status" value="1"/>
</dbReference>
<dbReference type="PROSITE" id="PS50995">
    <property type="entry name" value="HTH_MARR_2"/>
    <property type="match status" value="1"/>
</dbReference>
<dbReference type="GO" id="GO:0006950">
    <property type="term" value="P:response to stress"/>
    <property type="evidence" value="ECO:0007669"/>
    <property type="project" value="TreeGrafter"/>
</dbReference>
<proteinExistence type="predicted"/>
<dbReference type="SMART" id="SM00347">
    <property type="entry name" value="HTH_MARR"/>
    <property type="match status" value="1"/>
</dbReference>
<dbReference type="InterPro" id="IPR039422">
    <property type="entry name" value="MarR/SlyA-like"/>
</dbReference>
<dbReference type="AlphaFoldDB" id="A0A5P2FV27"/>
<dbReference type="Gene3D" id="1.10.10.10">
    <property type="entry name" value="Winged helix-like DNA-binding domain superfamily/Winged helix DNA-binding domain"/>
    <property type="match status" value="1"/>
</dbReference>
<evidence type="ECO:0000259" key="1">
    <source>
        <dbReference type="PROSITE" id="PS50995"/>
    </source>
</evidence>
<name>A0A5P2FV27_9BACT</name>
<dbReference type="OrthoDB" id="5419426at2"/>
<sequence length="145" mass="16781">MKDNIETFRRFNRFYTNVIGLLNKQILNSGYTLIEARILYEISQKENIKALELLELLQMDKGYLSRILKKFEAQKLISRIVSSEDKRVNSLQLTNLGMDEIQKLDFASSSQAEMILRKLSTAEQITLIDAFGQITDLLNKTMTNE</sequence>